<dbReference type="Proteomes" id="UP000827284">
    <property type="component" value="Unassembled WGS sequence"/>
</dbReference>
<protein>
    <submittedName>
        <fullName evidence="1">S-adenosylmethionine-diacylglycerol 3-amino-3-carboxypropyl transferase</fullName>
    </submittedName>
</protein>
<dbReference type="PANTHER" id="PTHR47473">
    <property type="entry name" value="BTA1P"/>
    <property type="match status" value="1"/>
</dbReference>
<evidence type="ECO:0000313" key="1">
    <source>
        <dbReference type="EMBL" id="GJJ69983.1"/>
    </source>
</evidence>
<organism evidence="1 2">
    <name type="scientific">Entomortierella parvispora</name>
    <dbReference type="NCBI Taxonomy" id="205924"/>
    <lineage>
        <taxon>Eukaryota</taxon>
        <taxon>Fungi</taxon>
        <taxon>Fungi incertae sedis</taxon>
        <taxon>Mucoromycota</taxon>
        <taxon>Mortierellomycotina</taxon>
        <taxon>Mortierellomycetes</taxon>
        <taxon>Mortierellales</taxon>
        <taxon>Mortierellaceae</taxon>
        <taxon>Entomortierella</taxon>
    </lineage>
</organism>
<keyword evidence="2" id="KW-1185">Reference proteome</keyword>
<dbReference type="Pfam" id="PF11899">
    <property type="entry name" value="DUF3419"/>
    <property type="match status" value="1"/>
</dbReference>
<gene>
    <name evidence="1" type="ORF">EMPS_02332</name>
</gene>
<accession>A0A9P3LTF4</accession>
<dbReference type="InterPro" id="IPR021829">
    <property type="entry name" value="DUF3419"/>
</dbReference>
<comment type="caution">
    <text evidence="1">The sequence shown here is derived from an EMBL/GenBank/DDBJ whole genome shotgun (WGS) entry which is preliminary data.</text>
</comment>
<dbReference type="SUPFAM" id="SSF53335">
    <property type="entry name" value="S-adenosyl-L-methionine-dependent methyltransferases"/>
    <property type="match status" value="1"/>
</dbReference>
<reference evidence="1" key="2">
    <citation type="journal article" date="2022" name="Microbiol. Resour. Announc.">
        <title>Whole-Genome Sequence of Entomortierella parvispora E1425, a Mucoromycotan Fungus Associated with Burkholderiaceae-Related Endosymbiotic Bacteria.</title>
        <authorList>
            <person name="Herlambang A."/>
            <person name="Guo Y."/>
            <person name="Takashima Y."/>
            <person name="Narisawa K."/>
            <person name="Ohta H."/>
            <person name="Nishizawa T."/>
        </authorList>
    </citation>
    <scope>NUCLEOTIDE SEQUENCE</scope>
    <source>
        <strain evidence="1">E1425</strain>
    </source>
</reference>
<dbReference type="GO" id="GO:0016740">
    <property type="term" value="F:transferase activity"/>
    <property type="evidence" value="ECO:0007669"/>
    <property type="project" value="UniProtKB-KW"/>
</dbReference>
<dbReference type="OrthoDB" id="10253390at2759"/>
<keyword evidence="1" id="KW-0808">Transferase</keyword>
<proteinExistence type="predicted"/>
<dbReference type="PANTHER" id="PTHR47473:SF1">
    <property type="entry name" value="METHYLTRANSFERASE DOMAIN-CONTAINING PROTEIN"/>
    <property type="match status" value="1"/>
</dbReference>
<reference evidence="1" key="1">
    <citation type="submission" date="2021-11" db="EMBL/GenBank/DDBJ databases">
        <authorList>
            <person name="Herlambang A."/>
            <person name="Guo Y."/>
            <person name="Takashima Y."/>
            <person name="Nishizawa T."/>
        </authorList>
    </citation>
    <scope>NUCLEOTIDE SEQUENCE</scope>
    <source>
        <strain evidence="1">E1425</strain>
    </source>
</reference>
<dbReference type="Gene3D" id="3.40.50.150">
    <property type="entry name" value="Vaccinia Virus protein VP39"/>
    <property type="match status" value="1"/>
</dbReference>
<dbReference type="EMBL" id="BQFW01000003">
    <property type="protein sequence ID" value="GJJ69983.1"/>
    <property type="molecule type" value="Genomic_DNA"/>
</dbReference>
<sequence length="425" mass="49111">MTTTSTTAAAPQKALPLHIRIISTLVQLYHESLGRKTVQSSKDATVEATVDFSKIRYSQVWEDTRLLRQGLRLKPQSRVLSIASAGDNAFALLLDDAREVVAIDFSPAQLALCALKIAAYKTLEYEEFTQLLGFEFNGHDIGVEGRVHLYQDKVRVALTNAEHRRYWDENLELIRNKIIHIGRLERFFGLYRKYVLPLCHSQAATRTLLNGQNQPEQIKYFDSVWNTWIWRAGTRVFFGQMSLGHLGRDPKFFEHVRLDVGAFLLGKINNGIRNIPLQDNFYAEYVFTGQQAGKNSLPDYLVRENYDTIRSRIDRVTLKQADVLKYLQSEESGEFDGYNLSDIFEWMGEDLFKTFLEAIHKKGTKDARICYWNLFVPRERPEALKDLIRSEVELSDAATAKDRTYFYRRFVIETILKAETEKTNI</sequence>
<evidence type="ECO:0000313" key="2">
    <source>
        <dbReference type="Proteomes" id="UP000827284"/>
    </source>
</evidence>
<dbReference type="InterPro" id="IPR029063">
    <property type="entry name" value="SAM-dependent_MTases_sf"/>
</dbReference>
<name>A0A9P3LTF4_9FUNG</name>
<dbReference type="AlphaFoldDB" id="A0A9P3LTF4"/>